<name>A0A8H5FRS4_9AGAR</name>
<protein>
    <submittedName>
        <fullName evidence="2">Uncharacterized protein</fullName>
    </submittedName>
</protein>
<dbReference type="Proteomes" id="UP000559027">
    <property type="component" value="Unassembled WGS sequence"/>
</dbReference>
<reference evidence="2 3" key="1">
    <citation type="journal article" date="2020" name="ISME J.">
        <title>Uncovering the hidden diversity of litter-decomposition mechanisms in mushroom-forming fungi.</title>
        <authorList>
            <person name="Floudas D."/>
            <person name="Bentzer J."/>
            <person name="Ahren D."/>
            <person name="Johansson T."/>
            <person name="Persson P."/>
            <person name="Tunlid A."/>
        </authorList>
    </citation>
    <scope>NUCLEOTIDE SEQUENCE [LARGE SCALE GENOMIC DNA]</scope>
    <source>
        <strain evidence="2 3">CBS 146.42</strain>
    </source>
</reference>
<organism evidence="2 3">
    <name type="scientific">Leucocoprinus leucothites</name>
    <dbReference type="NCBI Taxonomy" id="201217"/>
    <lineage>
        <taxon>Eukaryota</taxon>
        <taxon>Fungi</taxon>
        <taxon>Dikarya</taxon>
        <taxon>Basidiomycota</taxon>
        <taxon>Agaricomycotina</taxon>
        <taxon>Agaricomycetes</taxon>
        <taxon>Agaricomycetidae</taxon>
        <taxon>Agaricales</taxon>
        <taxon>Agaricineae</taxon>
        <taxon>Agaricaceae</taxon>
        <taxon>Leucocoprinus</taxon>
    </lineage>
</organism>
<proteinExistence type="predicted"/>
<feature type="compositionally biased region" description="Basic and acidic residues" evidence="1">
    <location>
        <begin position="44"/>
        <end position="58"/>
    </location>
</feature>
<feature type="region of interest" description="Disordered" evidence="1">
    <location>
        <begin position="1"/>
        <end position="71"/>
    </location>
</feature>
<gene>
    <name evidence="2" type="ORF">D9756_010375</name>
</gene>
<feature type="compositionally biased region" description="Acidic residues" evidence="1">
    <location>
        <begin position="1"/>
        <end position="21"/>
    </location>
</feature>
<dbReference type="EMBL" id="JAACJO010000030">
    <property type="protein sequence ID" value="KAF5346751.1"/>
    <property type="molecule type" value="Genomic_DNA"/>
</dbReference>
<dbReference type="AlphaFoldDB" id="A0A8H5FRS4"/>
<evidence type="ECO:0000313" key="3">
    <source>
        <dbReference type="Proteomes" id="UP000559027"/>
    </source>
</evidence>
<accession>A0A8H5FRS4</accession>
<keyword evidence="3" id="KW-1185">Reference proteome</keyword>
<evidence type="ECO:0000256" key="1">
    <source>
        <dbReference type="SAM" id="MobiDB-lite"/>
    </source>
</evidence>
<evidence type="ECO:0000313" key="2">
    <source>
        <dbReference type="EMBL" id="KAF5346751.1"/>
    </source>
</evidence>
<comment type="caution">
    <text evidence="2">The sequence shown here is derived from an EMBL/GenBank/DDBJ whole genome shotgun (WGS) entry which is preliminary data.</text>
</comment>
<dbReference type="OrthoDB" id="415015at2759"/>
<sequence length="107" mass="11935">MDVDGEGDEGWEDSDNDMDVDNVEKPSKKRVKANSGNIVAKRMPRSDRTLAGTRDEAQATRATKLRNLGQRPRNMLAKAGESDRAIKVKMPKHLFAGKRKGGKTDRR</sequence>